<evidence type="ECO:0000256" key="3">
    <source>
        <dbReference type="ARBA" id="ARBA00022512"/>
    </source>
</evidence>
<dbReference type="GO" id="GO:0005975">
    <property type="term" value="P:carbohydrate metabolic process"/>
    <property type="evidence" value="ECO:0007669"/>
    <property type="project" value="InterPro"/>
</dbReference>
<keyword evidence="7" id="KW-0961">Cell wall biogenesis/degradation</keyword>
<dbReference type="InterPro" id="IPR011050">
    <property type="entry name" value="Pectin_lyase_fold/virulence"/>
</dbReference>
<evidence type="ECO:0000256" key="5">
    <source>
        <dbReference type="ARBA" id="ARBA00022801"/>
    </source>
</evidence>
<keyword evidence="10" id="KW-1185">Reference proteome</keyword>
<evidence type="ECO:0000256" key="4">
    <source>
        <dbReference type="ARBA" id="ARBA00022525"/>
    </source>
</evidence>
<dbReference type="InterPro" id="IPR000743">
    <property type="entry name" value="Glyco_hydro_28"/>
</dbReference>
<comment type="caution">
    <text evidence="9">The sequence shown here is derived from an EMBL/GenBank/DDBJ whole genome shotgun (WGS) entry which is preliminary data.</text>
</comment>
<dbReference type="EMBL" id="LXQA010091044">
    <property type="protein sequence ID" value="MCI14111.1"/>
    <property type="molecule type" value="Genomic_DNA"/>
</dbReference>
<evidence type="ECO:0000256" key="1">
    <source>
        <dbReference type="ARBA" id="ARBA00004191"/>
    </source>
</evidence>
<evidence type="ECO:0000256" key="7">
    <source>
        <dbReference type="ARBA" id="ARBA00023316"/>
    </source>
</evidence>
<dbReference type="InterPro" id="IPR012334">
    <property type="entry name" value="Pectin_lyas_fold"/>
</dbReference>
<dbReference type="Proteomes" id="UP000265520">
    <property type="component" value="Unassembled WGS sequence"/>
</dbReference>
<evidence type="ECO:0000256" key="8">
    <source>
        <dbReference type="RuleBase" id="RU361169"/>
    </source>
</evidence>
<sequence length="98" mass="10628">VTQTSAVQVGNISFINIEGTSATEETIKFACSDTSPCEGLYLENIFLPSYFGGDTRSYCWQAHGSAQGYVYPPACFSNSSDFIRQNVLLESNPAINSV</sequence>
<evidence type="ECO:0000256" key="6">
    <source>
        <dbReference type="ARBA" id="ARBA00023295"/>
    </source>
</evidence>
<organism evidence="9 10">
    <name type="scientific">Trifolium medium</name>
    <dbReference type="NCBI Taxonomy" id="97028"/>
    <lineage>
        <taxon>Eukaryota</taxon>
        <taxon>Viridiplantae</taxon>
        <taxon>Streptophyta</taxon>
        <taxon>Embryophyta</taxon>
        <taxon>Tracheophyta</taxon>
        <taxon>Spermatophyta</taxon>
        <taxon>Magnoliopsida</taxon>
        <taxon>eudicotyledons</taxon>
        <taxon>Gunneridae</taxon>
        <taxon>Pentapetalae</taxon>
        <taxon>rosids</taxon>
        <taxon>fabids</taxon>
        <taxon>Fabales</taxon>
        <taxon>Fabaceae</taxon>
        <taxon>Papilionoideae</taxon>
        <taxon>50 kb inversion clade</taxon>
        <taxon>NPAAA clade</taxon>
        <taxon>Hologalegina</taxon>
        <taxon>IRL clade</taxon>
        <taxon>Trifolieae</taxon>
        <taxon>Trifolium</taxon>
    </lineage>
</organism>
<dbReference type="Pfam" id="PF00295">
    <property type="entry name" value="Glyco_hydro_28"/>
    <property type="match status" value="1"/>
</dbReference>
<evidence type="ECO:0000256" key="2">
    <source>
        <dbReference type="ARBA" id="ARBA00008834"/>
    </source>
</evidence>
<keyword evidence="5 8" id="KW-0378">Hydrolase</keyword>
<dbReference type="PANTHER" id="PTHR31375">
    <property type="match status" value="1"/>
</dbReference>
<name>A0A392PPU9_9FABA</name>
<dbReference type="GO" id="GO:0004650">
    <property type="term" value="F:polygalacturonase activity"/>
    <property type="evidence" value="ECO:0007669"/>
    <property type="project" value="InterPro"/>
</dbReference>
<reference evidence="9 10" key="1">
    <citation type="journal article" date="2018" name="Front. Plant Sci.">
        <title>Red Clover (Trifolium pratense) and Zigzag Clover (T. medium) - A Picture of Genomic Similarities and Differences.</title>
        <authorList>
            <person name="Dluhosova J."/>
            <person name="Istvanek J."/>
            <person name="Nedelnik J."/>
            <person name="Repkova J."/>
        </authorList>
    </citation>
    <scope>NUCLEOTIDE SEQUENCE [LARGE SCALE GENOMIC DNA]</scope>
    <source>
        <strain evidence="10">cv. 10/8</strain>
        <tissue evidence="9">Leaf</tissue>
    </source>
</reference>
<dbReference type="SUPFAM" id="SSF51126">
    <property type="entry name" value="Pectin lyase-like"/>
    <property type="match status" value="1"/>
</dbReference>
<keyword evidence="4" id="KW-0964">Secreted</keyword>
<keyword evidence="6 8" id="KW-0326">Glycosidase</keyword>
<comment type="similarity">
    <text evidence="2 8">Belongs to the glycosyl hydrolase 28 family.</text>
</comment>
<keyword evidence="3" id="KW-0134">Cell wall</keyword>
<accession>A0A392PPU9</accession>
<evidence type="ECO:0000313" key="9">
    <source>
        <dbReference type="EMBL" id="MCI14111.1"/>
    </source>
</evidence>
<proteinExistence type="inferred from homology"/>
<dbReference type="GO" id="GO:0071555">
    <property type="term" value="P:cell wall organization"/>
    <property type="evidence" value="ECO:0007669"/>
    <property type="project" value="UniProtKB-KW"/>
</dbReference>
<protein>
    <submittedName>
        <fullName evidence="9">Putative polygalacturonase</fullName>
    </submittedName>
</protein>
<feature type="non-terminal residue" evidence="9">
    <location>
        <position position="1"/>
    </location>
</feature>
<comment type="subcellular location">
    <subcellularLocation>
        <location evidence="1">Secreted</location>
        <location evidence="1">Cell wall</location>
    </subcellularLocation>
</comment>
<evidence type="ECO:0000313" key="10">
    <source>
        <dbReference type="Proteomes" id="UP000265520"/>
    </source>
</evidence>
<dbReference type="Gene3D" id="2.160.20.10">
    <property type="entry name" value="Single-stranded right-handed beta-helix, Pectin lyase-like"/>
    <property type="match status" value="1"/>
</dbReference>
<dbReference type="AlphaFoldDB" id="A0A392PPU9"/>